<name>A0A517SZ82_9BACT</name>
<proteinExistence type="predicted"/>
<gene>
    <name evidence="1" type="ORF">SV7mr_39270</name>
</gene>
<accession>A0A517SZ82</accession>
<protein>
    <submittedName>
        <fullName evidence="1">Uncharacterized protein</fullName>
    </submittedName>
</protein>
<organism evidence="1 2">
    <name type="scientific">Stieleria bergensis</name>
    <dbReference type="NCBI Taxonomy" id="2528025"/>
    <lineage>
        <taxon>Bacteria</taxon>
        <taxon>Pseudomonadati</taxon>
        <taxon>Planctomycetota</taxon>
        <taxon>Planctomycetia</taxon>
        <taxon>Pirellulales</taxon>
        <taxon>Pirellulaceae</taxon>
        <taxon>Stieleria</taxon>
    </lineage>
</organism>
<dbReference type="EMBL" id="CP036272">
    <property type="protein sequence ID" value="QDT61392.1"/>
    <property type="molecule type" value="Genomic_DNA"/>
</dbReference>
<keyword evidence="2" id="KW-1185">Reference proteome</keyword>
<dbReference type="AlphaFoldDB" id="A0A517SZ82"/>
<evidence type="ECO:0000313" key="1">
    <source>
        <dbReference type="EMBL" id="QDT61392.1"/>
    </source>
</evidence>
<dbReference type="RefSeq" id="WP_419187580.1">
    <property type="nucleotide sequence ID" value="NZ_CP036272.1"/>
</dbReference>
<reference evidence="1 2" key="1">
    <citation type="submission" date="2019-02" db="EMBL/GenBank/DDBJ databases">
        <title>Deep-cultivation of Planctomycetes and their phenomic and genomic characterization uncovers novel biology.</title>
        <authorList>
            <person name="Wiegand S."/>
            <person name="Jogler M."/>
            <person name="Boedeker C."/>
            <person name="Pinto D."/>
            <person name="Vollmers J."/>
            <person name="Rivas-Marin E."/>
            <person name="Kohn T."/>
            <person name="Peeters S.H."/>
            <person name="Heuer A."/>
            <person name="Rast P."/>
            <person name="Oberbeckmann S."/>
            <person name="Bunk B."/>
            <person name="Jeske O."/>
            <person name="Meyerdierks A."/>
            <person name="Storesund J.E."/>
            <person name="Kallscheuer N."/>
            <person name="Luecker S."/>
            <person name="Lage O.M."/>
            <person name="Pohl T."/>
            <person name="Merkel B.J."/>
            <person name="Hornburger P."/>
            <person name="Mueller R.-W."/>
            <person name="Bruemmer F."/>
            <person name="Labrenz M."/>
            <person name="Spormann A.M."/>
            <person name="Op den Camp H."/>
            <person name="Overmann J."/>
            <person name="Amann R."/>
            <person name="Jetten M.S.M."/>
            <person name="Mascher T."/>
            <person name="Medema M.H."/>
            <person name="Devos D.P."/>
            <person name="Kaster A.-K."/>
            <person name="Ovreas L."/>
            <person name="Rohde M."/>
            <person name="Galperin M.Y."/>
            <person name="Jogler C."/>
        </authorList>
    </citation>
    <scope>NUCLEOTIDE SEQUENCE [LARGE SCALE GENOMIC DNA]</scope>
    <source>
        <strain evidence="1 2">SV_7m_r</strain>
    </source>
</reference>
<evidence type="ECO:0000313" key="2">
    <source>
        <dbReference type="Proteomes" id="UP000315003"/>
    </source>
</evidence>
<dbReference type="Proteomes" id="UP000315003">
    <property type="component" value="Chromosome"/>
</dbReference>
<sequence length="62" mass="6989">MLVMILRARRCDTVDHIGEHPGTGQARNNDNLESAHALPWFSINGDDALIAVCINRFKEKEK</sequence>